<dbReference type="EMBL" id="JBIVGG010000022">
    <property type="protein sequence ID" value="MFJ4084912.1"/>
    <property type="molecule type" value="Genomic_DNA"/>
</dbReference>
<dbReference type="SUPFAM" id="SSF140652">
    <property type="entry name" value="YozE-like"/>
    <property type="match status" value="1"/>
</dbReference>
<protein>
    <submittedName>
        <fullName evidence="2">YozE family protein</fullName>
    </submittedName>
</protein>
<organism evidence="2 3">
    <name type="scientific">Streptomyces iakyrus</name>
    <dbReference type="NCBI Taxonomy" id="68219"/>
    <lineage>
        <taxon>Bacteria</taxon>
        <taxon>Bacillati</taxon>
        <taxon>Actinomycetota</taxon>
        <taxon>Actinomycetes</taxon>
        <taxon>Kitasatosporales</taxon>
        <taxon>Streptomycetaceae</taxon>
        <taxon>Streptomyces</taxon>
    </lineage>
</organism>
<dbReference type="Pfam" id="PF06855">
    <property type="entry name" value="YozE_SAM_like"/>
    <property type="match status" value="1"/>
</dbReference>
<dbReference type="Proteomes" id="UP001617511">
    <property type="component" value="Unassembled WGS sequence"/>
</dbReference>
<dbReference type="InterPro" id="IPR023089">
    <property type="entry name" value="YozE_SAM-like"/>
</dbReference>
<feature type="domain" description="YozE SAM-like" evidence="1">
    <location>
        <begin position="2"/>
        <end position="68"/>
    </location>
</feature>
<keyword evidence="3" id="KW-1185">Reference proteome</keyword>
<evidence type="ECO:0000259" key="1">
    <source>
        <dbReference type="Pfam" id="PF06855"/>
    </source>
</evidence>
<dbReference type="Gene3D" id="1.10.150.260">
    <property type="entry name" value="YozE SAM-like"/>
    <property type="match status" value="1"/>
</dbReference>
<name>A0ABW8FSB6_9ACTN</name>
<proteinExistence type="predicted"/>
<accession>A0ABW8FSB6</accession>
<gene>
    <name evidence="2" type="ORF">ACIP2Z_38965</name>
</gene>
<dbReference type="RefSeq" id="WP_402076266.1">
    <property type="nucleotide sequence ID" value="NZ_JBIVGG010000022.1"/>
</dbReference>
<dbReference type="InterPro" id="IPR036806">
    <property type="entry name" value="YozE_SAM-like_sf"/>
</dbReference>
<reference evidence="2 3" key="1">
    <citation type="submission" date="2024-10" db="EMBL/GenBank/DDBJ databases">
        <title>The Natural Products Discovery Center: Release of the First 8490 Sequenced Strains for Exploring Actinobacteria Biosynthetic Diversity.</title>
        <authorList>
            <person name="Kalkreuter E."/>
            <person name="Kautsar S.A."/>
            <person name="Yang D."/>
            <person name="Bader C.D."/>
            <person name="Teijaro C.N."/>
            <person name="Fluegel L."/>
            <person name="Davis C.M."/>
            <person name="Simpson J.R."/>
            <person name="Lauterbach L."/>
            <person name="Steele A.D."/>
            <person name="Gui C."/>
            <person name="Meng S."/>
            <person name="Li G."/>
            <person name="Viehrig K."/>
            <person name="Ye F."/>
            <person name="Su P."/>
            <person name="Kiefer A.F."/>
            <person name="Nichols A."/>
            <person name="Cepeda A.J."/>
            <person name="Yan W."/>
            <person name="Fan B."/>
            <person name="Jiang Y."/>
            <person name="Adhikari A."/>
            <person name="Zheng C.-J."/>
            <person name="Schuster L."/>
            <person name="Cowan T.M."/>
            <person name="Smanski M.J."/>
            <person name="Chevrette M.G."/>
            <person name="De Carvalho L.P.S."/>
            <person name="Shen B."/>
        </authorList>
    </citation>
    <scope>NUCLEOTIDE SEQUENCE [LARGE SCALE GENOMIC DNA]</scope>
    <source>
        <strain evidence="2 3">NPDC089932</strain>
    </source>
</reference>
<evidence type="ECO:0000313" key="3">
    <source>
        <dbReference type="Proteomes" id="UP001617511"/>
    </source>
</evidence>
<evidence type="ECO:0000313" key="2">
    <source>
        <dbReference type="EMBL" id="MFJ4084912.1"/>
    </source>
</evidence>
<comment type="caution">
    <text evidence="2">The sequence shown here is derived from an EMBL/GenBank/DDBJ whole genome shotgun (WGS) entry which is preliminary data.</text>
</comment>
<sequence length="71" mass="8420">MSFRAWLVTNHAGEQSPLGDVARDVRDDDEWPDIQFESLREYLEYLNSQDASEDVLDLIEEAWGQYKERDR</sequence>